<gene>
    <name evidence="15" type="ORF">GGQ93_000958</name>
</gene>
<dbReference type="GO" id="GO:0005886">
    <property type="term" value="C:plasma membrane"/>
    <property type="evidence" value="ECO:0007669"/>
    <property type="project" value="UniProtKB-SubCell"/>
</dbReference>
<keyword evidence="11 13" id="KW-0472">Membrane</keyword>
<feature type="transmembrane region" description="Helical" evidence="13">
    <location>
        <begin position="50"/>
        <end position="68"/>
    </location>
</feature>
<dbReference type="SMART" id="SM00867">
    <property type="entry name" value="YceI"/>
    <property type="match status" value="1"/>
</dbReference>
<proteinExistence type="inferred from homology"/>
<evidence type="ECO:0000256" key="8">
    <source>
        <dbReference type="ARBA" id="ARBA00022982"/>
    </source>
</evidence>
<feature type="domain" description="Lipid/polyisoprenoid-binding YceI-like" evidence="14">
    <location>
        <begin position="290"/>
        <end position="450"/>
    </location>
</feature>
<feature type="transmembrane region" description="Helical" evidence="13">
    <location>
        <begin position="159"/>
        <end position="179"/>
    </location>
</feature>
<dbReference type="PANTHER" id="PTHR30529:SF1">
    <property type="entry name" value="CYTOCHROME B561 HOMOLOG 2"/>
    <property type="match status" value="1"/>
</dbReference>
<evidence type="ECO:0000256" key="12">
    <source>
        <dbReference type="ARBA" id="ARBA00037975"/>
    </source>
</evidence>
<protein>
    <submittedName>
        <fullName evidence="15">Cytochrome b561</fullName>
    </submittedName>
</protein>
<sequence length="453" mass="48696">MAARRYSAVAVALHWVIALCILSMIPMGWWMTAAIEQPGSQAAAYRLFQLHKSIGFLILALTLVRIVWRLTHRPPALPAGMKRWEAFAAHATHAAFYALMLGLPLTGWLYVSAGWAVSQDRALEVATRWFGLFPVPHLPGVAELATEARRAVAFSAMGAHAAMAWGAVVLVILHVGAALKHQFLDRDGVLARMVPSLRQGGEDSEEGVEPDARAAWAERGLGLALILVVATAGAIAAQPAPRTEPTPRPEIAPVPAPEPDIPAEPTDVQAAEVEVAEPAAAAEASQKAVDWTIDREASEIAFAGSQSGAAFNGRFERWSGQIRFDPADLAGSKAVITVQTGSARTGDSTQEASIQGAEWFDVGQYPTARFETTGFRSLGGDRYQATGRLRIKTTSLRVVLPFTYREAGGVATVEGRLQLDRTALNLGLESDATGDWVSKMVDVRIKVRARRAE</sequence>
<keyword evidence="4" id="KW-1003">Cell membrane</keyword>
<evidence type="ECO:0000256" key="5">
    <source>
        <dbReference type="ARBA" id="ARBA00022617"/>
    </source>
</evidence>
<comment type="subcellular location">
    <subcellularLocation>
        <location evidence="2">Cell membrane</location>
        <topology evidence="2">Multi-pass membrane protein</topology>
    </subcellularLocation>
</comment>
<dbReference type="GO" id="GO:0009055">
    <property type="term" value="F:electron transfer activity"/>
    <property type="evidence" value="ECO:0007669"/>
    <property type="project" value="InterPro"/>
</dbReference>
<comment type="similarity">
    <text evidence="12">Belongs to the cytochrome b561 family.</text>
</comment>
<dbReference type="SUPFAM" id="SSF81342">
    <property type="entry name" value="Transmembrane di-heme cytochromes"/>
    <property type="match status" value="1"/>
</dbReference>
<dbReference type="RefSeq" id="WP_183215456.1">
    <property type="nucleotide sequence ID" value="NZ_CAJFZW010000002.1"/>
</dbReference>
<accession>A0A7W9F7N9</accession>
<keyword evidence="3" id="KW-0813">Transport</keyword>
<organism evidence="15 16">
    <name type="scientific">Brevundimonas aurantiaca</name>
    <dbReference type="NCBI Taxonomy" id="74316"/>
    <lineage>
        <taxon>Bacteria</taxon>
        <taxon>Pseudomonadati</taxon>
        <taxon>Pseudomonadota</taxon>
        <taxon>Alphaproteobacteria</taxon>
        <taxon>Caulobacterales</taxon>
        <taxon>Caulobacteraceae</taxon>
        <taxon>Brevundimonas</taxon>
    </lineage>
</organism>
<keyword evidence="5" id="KW-0349">Heme</keyword>
<evidence type="ECO:0000259" key="14">
    <source>
        <dbReference type="SMART" id="SM00867"/>
    </source>
</evidence>
<evidence type="ECO:0000256" key="10">
    <source>
        <dbReference type="ARBA" id="ARBA00023004"/>
    </source>
</evidence>
<feature type="transmembrane region" description="Helical" evidence="13">
    <location>
        <begin position="221"/>
        <end position="240"/>
    </location>
</feature>
<dbReference type="GO" id="GO:0046872">
    <property type="term" value="F:metal ion binding"/>
    <property type="evidence" value="ECO:0007669"/>
    <property type="project" value="UniProtKB-KW"/>
</dbReference>
<keyword evidence="10" id="KW-0408">Iron</keyword>
<evidence type="ECO:0000256" key="2">
    <source>
        <dbReference type="ARBA" id="ARBA00004651"/>
    </source>
</evidence>
<evidence type="ECO:0000256" key="9">
    <source>
        <dbReference type="ARBA" id="ARBA00022989"/>
    </source>
</evidence>
<comment type="cofactor">
    <cofactor evidence="1">
        <name>heme b</name>
        <dbReference type="ChEBI" id="CHEBI:60344"/>
    </cofactor>
</comment>
<keyword evidence="7" id="KW-0479">Metal-binding</keyword>
<dbReference type="Pfam" id="PF01292">
    <property type="entry name" value="Ni_hydr_CYTB"/>
    <property type="match status" value="1"/>
</dbReference>
<dbReference type="Proteomes" id="UP000527324">
    <property type="component" value="Unassembled WGS sequence"/>
</dbReference>
<comment type="caution">
    <text evidence="15">The sequence shown here is derived from an EMBL/GenBank/DDBJ whole genome shotgun (WGS) entry which is preliminary data.</text>
</comment>
<dbReference type="InterPro" id="IPR016174">
    <property type="entry name" value="Di-haem_cyt_TM"/>
</dbReference>
<dbReference type="Gene3D" id="2.40.128.110">
    <property type="entry name" value="Lipid/polyisoprenoid-binding, YceI-like"/>
    <property type="match status" value="1"/>
</dbReference>
<dbReference type="PANTHER" id="PTHR30529">
    <property type="entry name" value="CYTOCHROME B561"/>
    <property type="match status" value="1"/>
</dbReference>
<dbReference type="SUPFAM" id="SSF101874">
    <property type="entry name" value="YceI-like"/>
    <property type="match status" value="1"/>
</dbReference>
<reference evidence="15 16" key="1">
    <citation type="submission" date="2020-08" db="EMBL/GenBank/DDBJ databases">
        <title>Genomic Encyclopedia of Type Strains, Phase IV (KMG-IV): sequencing the most valuable type-strain genomes for metagenomic binning, comparative biology and taxonomic classification.</title>
        <authorList>
            <person name="Goeker M."/>
        </authorList>
    </citation>
    <scope>NUCLEOTIDE SEQUENCE [LARGE SCALE GENOMIC DNA]</scope>
    <source>
        <strain evidence="15 16">DSM 4731</strain>
    </source>
</reference>
<evidence type="ECO:0000256" key="3">
    <source>
        <dbReference type="ARBA" id="ARBA00022448"/>
    </source>
</evidence>
<dbReference type="InterPro" id="IPR036761">
    <property type="entry name" value="TTHA0802/YceI-like_sf"/>
</dbReference>
<evidence type="ECO:0000256" key="13">
    <source>
        <dbReference type="SAM" id="Phobius"/>
    </source>
</evidence>
<dbReference type="InterPro" id="IPR052168">
    <property type="entry name" value="Cytochrome_b561_oxidase"/>
</dbReference>
<feature type="transmembrane region" description="Helical" evidence="13">
    <location>
        <begin position="88"/>
        <end position="111"/>
    </location>
</feature>
<evidence type="ECO:0000256" key="7">
    <source>
        <dbReference type="ARBA" id="ARBA00022723"/>
    </source>
</evidence>
<evidence type="ECO:0000256" key="1">
    <source>
        <dbReference type="ARBA" id="ARBA00001970"/>
    </source>
</evidence>
<dbReference type="GO" id="GO:0020037">
    <property type="term" value="F:heme binding"/>
    <property type="evidence" value="ECO:0007669"/>
    <property type="project" value="TreeGrafter"/>
</dbReference>
<name>A0A7W9F7N9_9CAUL</name>
<dbReference type="AlphaFoldDB" id="A0A7W9F7N9"/>
<keyword evidence="16" id="KW-1185">Reference proteome</keyword>
<evidence type="ECO:0000313" key="16">
    <source>
        <dbReference type="Proteomes" id="UP000527324"/>
    </source>
</evidence>
<keyword evidence="8" id="KW-0249">Electron transport</keyword>
<evidence type="ECO:0000313" key="15">
    <source>
        <dbReference type="EMBL" id="MBB5739256.1"/>
    </source>
</evidence>
<dbReference type="GO" id="GO:0022904">
    <property type="term" value="P:respiratory electron transport chain"/>
    <property type="evidence" value="ECO:0007669"/>
    <property type="project" value="InterPro"/>
</dbReference>
<keyword evidence="9 13" id="KW-1133">Transmembrane helix</keyword>
<dbReference type="InterPro" id="IPR011577">
    <property type="entry name" value="Cyt_b561_bac/Ni-Hgenase"/>
</dbReference>
<dbReference type="Pfam" id="PF04264">
    <property type="entry name" value="YceI"/>
    <property type="match status" value="1"/>
</dbReference>
<dbReference type="EMBL" id="JACHOQ010000002">
    <property type="protein sequence ID" value="MBB5739256.1"/>
    <property type="molecule type" value="Genomic_DNA"/>
</dbReference>
<evidence type="ECO:0000256" key="11">
    <source>
        <dbReference type="ARBA" id="ARBA00023136"/>
    </source>
</evidence>
<keyword evidence="6 13" id="KW-0812">Transmembrane</keyword>
<dbReference type="InterPro" id="IPR007372">
    <property type="entry name" value="Lipid/polyisoprenoid-bd_YceI"/>
</dbReference>
<evidence type="ECO:0000256" key="6">
    <source>
        <dbReference type="ARBA" id="ARBA00022692"/>
    </source>
</evidence>
<evidence type="ECO:0000256" key="4">
    <source>
        <dbReference type="ARBA" id="ARBA00022475"/>
    </source>
</evidence>